<evidence type="ECO:0000313" key="3">
    <source>
        <dbReference type="EMBL" id="KAK7083778.1"/>
    </source>
</evidence>
<dbReference type="GO" id="GO:0016197">
    <property type="term" value="P:endosomal transport"/>
    <property type="evidence" value="ECO:0007669"/>
    <property type="project" value="TreeGrafter"/>
</dbReference>
<keyword evidence="1" id="KW-0812">Transmembrane</keyword>
<dbReference type="SUPFAM" id="SSF53335">
    <property type="entry name" value="S-adenosyl-L-methionine-dependent methyltransferases"/>
    <property type="match status" value="1"/>
</dbReference>
<keyword evidence="1" id="KW-0472">Membrane</keyword>
<sequence length="331" mass="37895">MKLKYSFKEGFGVRTTQSCRLWIFKILAMMFFIVIFVSTQIPRYSGYLLRSLQGPIDPDDSELLDYIRNEILEPPSNEPYNLLGKSNVALLSPDDSEHFYREVLEIIFKDKRGGFFVEAGALDGETMSNTLNLERDQDWTGLLVEPDKLDYEALRTKNRKAWSANVCLSPSPYPSKEMLSQHIHYAGPMAVRLGFKMRAMHALASYSSQKTIGNSWFAKVQCIPLESLLYAMNVSRIDLLVLDVEGAELDIFKHFDLAKFDVQVICMEWKKTDQLDRISKNLERKGYKEVARNLEDLVVIKKGSPYMPKQPLTLTTNYTTASSVREVKMGV</sequence>
<accession>A0AAN8XLF7</accession>
<dbReference type="Pfam" id="PF05050">
    <property type="entry name" value="Methyltransf_21"/>
    <property type="match status" value="1"/>
</dbReference>
<evidence type="ECO:0000256" key="1">
    <source>
        <dbReference type="SAM" id="Phobius"/>
    </source>
</evidence>
<keyword evidence="4" id="KW-1185">Reference proteome</keyword>
<dbReference type="InterPro" id="IPR053202">
    <property type="entry name" value="EGF_Rcpt_Signaling_Reg"/>
</dbReference>
<dbReference type="GO" id="GO:0005789">
    <property type="term" value="C:endoplasmic reticulum membrane"/>
    <property type="evidence" value="ECO:0007669"/>
    <property type="project" value="TreeGrafter"/>
</dbReference>
<dbReference type="PANTHER" id="PTHR34009">
    <property type="entry name" value="PROTEIN STAR"/>
    <property type="match status" value="1"/>
</dbReference>
<protein>
    <recommendedName>
        <fullName evidence="2">Methyltransferase FkbM domain-containing protein</fullName>
    </recommendedName>
</protein>
<evidence type="ECO:0000259" key="2">
    <source>
        <dbReference type="Pfam" id="PF05050"/>
    </source>
</evidence>
<feature type="transmembrane region" description="Helical" evidence="1">
    <location>
        <begin position="21"/>
        <end position="41"/>
    </location>
</feature>
<dbReference type="Gene3D" id="3.40.50.150">
    <property type="entry name" value="Vaccinia Virus protein VP39"/>
    <property type="match status" value="1"/>
</dbReference>
<comment type="caution">
    <text evidence="3">The sequence shown here is derived from an EMBL/GenBank/DDBJ whole genome shotgun (WGS) entry which is preliminary data.</text>
</comment>
<dbReference type="GO" id="GO:0005886">
    <property type="term" value="C:plasma membrane"/>
    <property type="evidence" value="ECO:0007669"/>
    <property type="project" value="TreeGrafter"/>
</dbReference>
<evidence type="ECO:0000313" key="4">
    <source>
        <dbReference type="Proteomes" id="UP001381693"/>
    </source>
</evidence>
<gene>
    <name evidence="3" type="ORF">SK128_009708</name>
</gene>
<dbReference type="Proteomes" id="UP001381693">
    <property type="component" value="Unassembled WGS sequence"/>
</dbReference>
<dbReference type="EMBL" id="JAXCGZ010002550">
    <property type="protein sequence ID" value="KAK7083778.1"/>
    <property type="molecule type" value="Genomic_DNA"/>
</dbReference>
<dbReference type="InterPro" id="IPR029063">
    <property type="entry name" value="SAM-dependent_MTases_sf"/>
</dbReference>
<dbReference type="GO" id="GO:0031902">
    <property type="term" value="C:late endosome membrane"/>
    <property type="evidence" value="ECO:0007669"/>
    <property type="project" value="TreeGrafter"/>
</dbReference>
<proteinExistence type="predicted"/>
<dbReference type="AlphaFoldDB" id="A0AAN8XLF7"/>
<name>A0AAN8XLF7_HALRR</name>
<dbReference type="GO" id="GO:0005794">
    <property type="term" value="C:Golgi apparatus"/>
    <property type="evidence" value="ECO:0007669"/>
    <property type="project" value="TreeGrafter"/>
</dbReference>
<reference evidence="3 4" key="1">
    <citation type="submission" date="2023-11" db="EMBL/GenBank/DDBJ databases">
        <title>Halocaridina rubra genome assembly.</title>
        <authorList>
            <person name="Smith C."/>
        </authorList>
    </citation>
    <scope>NUCLEOTIDE SEQUENCE [LARGE SCALE GENOMIC DNA]</scope>
    <source>
        <strain evidence="3">EP-1</strain>
        <tissue evidence="3">Whole</tissue>
    </source>
</reference>
<dbReference type="InterPro" id="IPR006342">
    <property type="entry name" value="FkbM_mtfrase"/>
</dbReference>
<dbReference type="PANTHER" id="PTHR34009:SF2">
    <property type="entry name" value="PROTEIN STAR"/>
    <property type="match status" value="1"/>
</dbReference>
<organism evidence="3 4">
    <name type="scientific">Halocaridina rubra</name>
    <name type="common">Hawaiian red shrimp</name>
    <dbReference type="NCBI Taxonomy" id="373956"/>
    <lineage>
        <taxon>Eukaryota</taxon>
        <taxon>Metazoa</taxon>
        <taxon>Ecdysozoa</taxon>
        <taxon>Arthropoda</taxon>
        <taxon>Crustacea</taxon>
        <taxon>Multicrustacea</taxon>
        <taxon>Malacostraca</taxon>
        <taxon>Eumalacostraca</taxon>
        <taxon>Eucarida</taxon>
        <taxon>Decapoda</taxon>
        <taxon>Pleocyemata</taxon>
        <taxon>Caridea</taxon>
        <taxon>Atyoidea</taxon>
        <taxon>Atyidae</taxon>
        <taxon>Halocaridina</taxon>
    </lineage>
</organism>
<keyword evidence="1" id="KW-1133">Transmembrane helix</keyword>
<dbReference type="GO" id="GO:0006888">
    <property type="term" value="P:endoplasmic reticulum to Golgi vesicle-mediated transport"/>
    <property type="evidence" value="ECO:0007669"/>
    <property type="project" value="TreeGrafter"/>
</dbReference>
<feature type="domain" description="Methyltransferase FkbM" evidence="2">
    <location>
        <begin position="119"/>
        <end position="288"/>
    </location>
</feature>